<proteinExistence type="inferred from homology"/>
<dbReference type="PANTHER" id="PTHR11661:SF1">
    <property type="entry name" value="LARGE RIBOSOMAL SUBUNIT PROTEIN UL11M"/>
    <property type="match status" value="1"/>
</dbReference>
<evidence type="ECO:0000313" key="12">
    <source>
        <dbReference type="EMBL" id="MDJ1372227.1"/>
    </source>
</evidence>
<dbReference type="Gene3D" id="1.10.10.250">
    <property type="entry name" value="Ribosomal protein L11, C-terminal domain"/>
    <property type="match status" value="1"/>
</dbReference>
<dbReference type="Pfam" id="PF00298">
    <property type="entry name" value="Ribosomal_L11"/>
    <property type="match status" value="1"/>
</dbReference>
<protein>
    <recommendedName>
        <fullName evidence="7">Large ribosomal subunit protein uL11</fullName>
    </recommendedName>
</protein>
<organism evidence="12 13">
    <name type="scientific">Gulosibacter molinativorax</name>
    <dbReference type="NCBI Taxonomy" id="256821"/>
    <lineage>
        <taxon>Bacteria</taxon>
        <taxon>Bacillati</taxon>
        <taxon>Actinomycetota</taxon>
        <taxon>Actinomycetes</taxon>
        <taxon>Micrococcales</taxon>
        <taxon>Microbacteriaceae</taxon>
        <taxon>Gulosibacter</taxon>
    </lineage>
</organism>
<dbReference type="RefSeq" id="WP_026937513.1">
    <property type="nucleotide sequence ID" value="NZ_CP028426.1"/>
</dbReference>
<dbReference type="GO" id="GO:0005840">
    <property type="term" value="C:ribosome"/>
    <property type="evidence" value="ECO:0007669"/>
    <property type="project" value="UniProtKB-KW"/>
</dbReference>
<keyword evidence="13" id="KW-1185">Reference proteome</keyword>
<dbReference type="InterPro" id="IPR036769">
    <property type="entry name" value="Ribosomal_uL11_C_sf"/>
</dbReference>
<comment type="subunit">
    <text evidence="7">Part of the ribosomal stalk of the 50S ribosomal subunit. Interacts with L10 and the large rRNA to form the base of the stalk. L10 forms an elongated spine to which L12 dimers bind in a sequential fashion forming a multimeric L10(L12)X complex.</text>
</comment>
<feature type="domain" description="Large ribosomal subunit protein uL11 N-terminal" evidence="11">
    <location>
        <begin position="11"/>
        <end position="68"/>
    </location>
</feature>
<comment type="PTM">
    <text evidence="7 9">One or more lysine residues are methylated.</text>
</comment>
<accession>A0ABT7CAP0</accession>
<feature type="domain" description="Large ribosomal subunit protein uL11 C-terminal" evidence="10">
    <location>
        <begin position="73"/>
        <end position="141"/>
    </location>
</feature>
<evidence type="ECO:0000256" key="3">
    <source>
        <dbReference type="ARBA" id="ARBA00022730"/>
    </source>
</evidence>
<dbReference type="SUPFAM" id="SSF46906">
    <property type="entry name" value="Ribosomal protein L11, C-terminal domain"/>
    <property type="match status" value="1"/>
</dbReference>
<reference evidence="12" key="2">
    <citation type="journal article" date="2022" name="Sci. Rep.">
        <title>In silico prediction of the enzymes involved in the degradation of the herbicide molinate by Gulosibacter molinativorax ON4T.</title>
        <authorList>
            <person name="Lopes A.R."/>
            <person name="Bunin E."/>
            <person name="Viana A.T."/>
            <person name="Froufe H."/>
            <person name="Munoz-Merida A."/>
            <person name="Pinho D."/>
            <person name="Figueiredo J."/>
            <person name="Barroso C."/>
            <person name="Vaz-Moreira I."/>
            <person name="Bellanger X."/>
            <person name="Egas C."/>
            <person name="Nunes O.C."/>
        </authorList>
    </citation>
    <scope>NUCLEOTIDE SEQUENCE</scope>
    <source>
        <strain evidence="12">ON4</strain>
    </source>
</reference>
<gene>
    <name evidence="7 12" type="primary">rplK</name>
    <name evidence="12" type="ORF">C7K25_12740</name>
</gene>
<dbReference type="InterPro" id="IPR036796">
    <property type="entry name" value="Ribosomal_uL11_N_sf"/>
</dbReference>
<keyword evidence="5 7" id="KW-0689">Ribosomal protein</keyword>
<evidence type="ECO:0000256" key="4">
    <source>
        <dbReference type="ARBA" id="ARBA00022884"/>
    </source>
</evidence>
<evidence type="ECO:0000256" key="2">
    <source>
        <dbReference type="ARBA" id="ARBA00022481"/>
    </source>
</evidence>
<keyword evidence="2 7" id="KW-0488">Methylation</keyword>
<comment type="function">
    <text evidence="7 9">Forms part of the ribosomal stalk which helps the ribosome interact with GTP-bound translation factors.</text>
</comment>
<evidence type="ECO:0000313" key="13">
    <source>
        <dbReference type="Proteomes" id="UP001170379"/>
    </source>
</evidence>
<dbReference type="PROSITE" id="PS00359">
    <property type="entry name" value="RIBOSOMAL_L11"/>
    <property type="match status" value="1"/>
</dbReference>
<dbReference type="CDD" id="cd00349">
    <property type="entry name" value="Ribosomal_L11"/>
    <property type="match status" value="1"/>
</dbReference>
<comment type="caution">
    <text evidence="12">The sequence shown here is derived from an EMBL/GenBank/DDBJ whole genome shotgun (WGS) entry which is preliminary data.</text>
</comment>
<dbReference type="Proteomes" id="UP001170379">
    <property type="component" value="Unassembled WGS sequence"/>
</dbReference>
<evidence type="ECO:0000256" key="8">
    <source>
        <dbReference type="RuleBase" id="RU003978"/>
    </source>
</evidence>
<evidence type="ECO:0000259" key="10">
    <source>
        <dbReference type="Pfam" id="PF00298"/>
    </source>
</evidence>
<dbReference type="InterPro" id="IPR000911">
    <property type="entry name" value="Ribosomal_uL11"/>
</dbReference>
<keyword evidence="6 7" id="KW-0687">Ribonucleoprotein</keyword>
<evidence type="ECO:0000256" key="7">
    <source>
        <dbReference type="HAMAP-Rule" id="MF_00736"/>
    </source>
</evidence>
<dbReference type="InterPro" id="IPR020783">
    <property type="entry name" value="Ribosomal_uL11_C"/>
</dbReference>
<comment type="similarity">
    <text evidence="1 7 8">Belongs to the universal ribosomal protein uL11 family.</text>
</comment>
<evidence type="ECO:0000256" key="1">
    <source>
        <dbReference type="ARBA" id="ARBA00010537"/>
    </source>
</evidence>
<dbReference type="InterPro" id="IPR006519">
    <property type="entry name" value="Ribosomal_uL11_bac-typ"/>
</dbReference>
<dbReference type="HAMAP" id="MF_00736">
    <property type="entry name" value="Ribosomal_uL11"/>
    <property type="match status" value="1"/>
</dbReference>
<dbReference type="Gene3D" id="3.30.1550.10">
    <property type="entry name" value="Ribosomal protein L11/L12, N-terminal domain"/>
    <property type="match status" value="1"/>
</dbReference>
<sequence>MAPKKKVTGLIKLQIQAGAANPAPPVGPALGQHGVNIMEFCKAYNAATESQRGNVVPVEITVYEDRSFTFVLKTPPAAELIKKAAGVKKGSGVPHTNKVGKMTMDQAREIAETKKADLNANDIEAGAKIIAGTARSMGIEVTGS</sequence>
<reference evidence="12" key="1">
    <citation type="submission" date="2018-03" db="EMBL/GenBank/DDBJ databases">
        <authorList>
            <person name="Nunes O.C."/>
            <person name="Lopes A.R."/>
            <person name="Froufe H."/>
            <person name="Munoz-Merida A."/>
            <person name="Barroso C."/>
            <person name="Egas C."/>
        </authorList>
    </citation>
    <scope>NUCLEOTIDE SEQUENCE</scope>
    <source>
        <strain evidence="12">ON4</strain>
    </source>
</reference>
<evidence type="ECO:0000259" key="11">
    <source>
        <dbReference type="Pfam" id="PF03946"/>
    </source>
</evidence>
<evidence type="ECO:0000256" key="6">
    <source>
        <dbReference type="ARBA" id="ARBA00023274"/>
    </source>
</evidence>
<dbReference type="NCBIfam" id="TIGR01632">
    <property type="entry name" value="L11_bact"/>
    <property type="match status" value="1"/>
</dbReference>
<dbReference type="EMBL" id="PXVD01000022">
    <property type="protein sequence ID" value="MDJ1372227.1"/>
    <property type="molecule type" value="Genomic_DNA"/>
</dbReference>
<keyword evidence="4 7" id="KW-0694">RNA-binding</keyword>
<dbReference type="PANTHER" id="PTHR11661">
    <property type="entry name" value="60S RIBOSOMAL PROTEIN L12"/>
    <property type="match status" value="1"/>
</dbReference>
<dbReference type="SUPFAM" id="SSF54747">
    <property type="entry name" value="Ribosomal L11/L12e N-terminal domain"/>
    <property type="match status" value="1"/>
</dbReference>
<dbReference type="SMART" id="SM00649">
    <property type="entry name" value="RL11"/>
    <property type="match status" value="1"/>
</dbReference>
<name>A0ABT7CAP0_9MICO</name>
<dbReference type="InterPro" id="IPR020785">
    <property type="entry name" value="Ribosomal_uL11_CS"/>
</dbReference>
<dbReference type="Pfam" id="PF03946">
    <property type="entry name" value="Ribosomal_L11_N"/>
    <property type="match status" value="1"/>
</dbReference>
<evidence type="ECO:0000256" key="9">
    <source>
        <dbReference type="RuleBase" id="RU003979"/>
    </source>
</evidence>
<dbReference type="InterPro" id="IPR020784">
    <property type="entry name" value="Ribosomal_uL11_N"/>
</dbReference>
<keyword evidence="3 7" id="KW-0699">rRNA-binding</keyword>
<evidence type="ECO:0000256" key="5">
    <source>
        <dbReference type="ARBA" id="ARBA00022980"/>
    </source>
</evidence>